<evidence type="ECO:0000256" key="1">
    <source>
        <dbReference type="ARBA" id="ARBA00022618"/>
    </source>
</evidence>
<evidence type="ECO:0000313" key="4">
    <source>
        <dbReference type="Proteomes" id="UP000228976"/>
    </source>
</evidence>
<accession>A0A261FB77</accession>
<protein>
    <submittedName>
        <fullName evidence="3">UDP-N-acetylmuramyl peptide synthase</fullName>
    </submittedName>
</protein>
<keyword evidence="2" id="KW-0131">Cell cycle</keyword>
<dbReference type="Proteomes" id="UP000228976">
    <property type="component" value="Unassembled WGS sequence"/>
</dbReference>
<dbReference type="InterPro" id="IPR035911">
    <property type="entry name" value="MurE/MurF_N"/>
</dbReference>
<reference evidence="3 4" key="1">
    <citation type="journal article" date="2017" name="BMC Genomics">
        <title>Comparative genomic and phylogenomic analyses of the Bifidobacteriaceae family.</title>
        <authorList>
            <person name="Lugli G.A."/>
            <person name="Milani C."/>
            <person name="Turroni F."/>
            <person name="Duranti S."/>
            <person name="Mancabelli L."/>
            <person name="Mangifesta M."/>
            <person name="Ferrario C."/>
            <person name="Modesto M."/>
            <person name="Mattarelli P."/>
            <person name="Jiri K."/>
            <person name="van Sinderen D."/>
            <person name="Ventura M."/>
        </authorList>
    </citation>
    <scope>NUCLEOTIDE SEQUENCE [LARGE SCALE GENOMIC DNA]</scope>
    <source>
        <strain evidence="3 4">LMG 21773</strain>
    </source>
</reference>
<dbReference type="Gene3D" id="3.40.1390.10">
    <property type="entry name" value="MurE/MurF, N-terminal domain"/>
    <property type="match status" value="1"/>
</dbReference>
<keyword evidence="4" id="KW-1185">Reference proteome</keyword>
<dbReference type="RefSeq" id="WP_094689774.1">
    <property type="nucleotide sequence ID" value="NZ_JACBYZ010000001.1"/>
</dbReference>
<name>A0A261FB77_9BIFI</name>
<evidence type="ECO:0000313" key="3">
    <source>
        <dbReference type="EMBL" id="OZG56223.1"/>
    </source>
</evidence>
<dbReference type="GO" id="GO:0051301">
    <property type="term" value="P:cell division"/>
    <property type="evidence" value="ECO:0007669"/>
    <property type="project" value="UniProtKB-KW"/>
</dbReference>
<dbReference type="EMBL" id="MWWU01000002">
    <property type="protein sequence ID" value="OZG56223.1"/>
    <property type="molecule type" value="Genomic_DNA"/>
</dbReference>
<dbReference type="SUPFAM" id="SSF63418">
    <property type="entry name" value="MurE/MurF N-terminal domain"/>
    <property type="match status" value="1"/>
</dbReference>
<dbReference type="OrthoDB" id="3242635at2"/>
<comment type="caution">
    <text evidence="3">The sequence shown here is derived from an EMBL/GenBank/DDBJ whole genome shotgun (WGS) entry which is preliminary data.</text>
</comment>
<evidence type="ECO:0000256" key="2">
    <source>
        <dbReference type="ARBA" id="ARBA00023306"/>
    </source>
</evidence>
<organism evidence="3 4">
    <name type="scientific">Aeriscardovia aeriphila</name>
    <dbReference type="NCBI Taxonomy" id="218139"/>
    <lineage>
        <taxon>Bacteria</taxon>
        <taxon>Bacillati</taxon>
        <taxon>Actinomycetota</taxon>
        <taxon>Actinomycetes</taxon>
        <taxon>Bifidobacteriales</taxon>
        <taxon>Bifidobacteriaceae</taxon>
        <taxon>Aeriscardovia</taxon>
    </lineage>
</organism>
<keyword evidence="1" id="KW-0132">Cell division</keyword>
<sequence length="280" mass="29967">MSVADMLMRRMTVGDLQTLFSIECADDARAVTITDLACTSNEIKPGCLYIPPAAERDEEHLRDAVTSGCYAILLPQVWRGRASTDDLGIPVLFSDEIDKKLGLIAAHLYGEPSQQLAIFVVYGMRCHSVARKLSDILHMLGNPVGTVVEGSSLSLSRELEVPYPLNAVHLQQQMQIMVEDGATAAVIAADEATLAPWALVGTAIDVVSGQDSVTQLYGATFSEETHVAAASERQITQVLVQSDGANVRDEAARQAVSMALAAGITPDSISQAAWVSQELN</sequence>
<gene>
    <name evidence="3" type="ORF">AEAE_0711</name>
</gene>
<dbReference type="AlphaFoldDB" id="A0A261FB77"/>
<proteinExistence type="predicted"/>